<name>A0A1M4WLF4_9BACL</name>
<proteinExistence type="predicted"/>
<evidence type="ECO:0000313" key="3">
    <source>
        <dbReference type="Proteomes" id="UP000184476"/>
    </source>
</evidence>
<keyword evidence="1" id="KW-0812">Transmembrane</keyword>
<protein>
    <submittedName>
        <fullName evidence="2">Uncharacterized protein</fullName>
    </submittedName>
</protein>
<dbReference type="RefSeq" id="WP_073154352.1">
    <property type="nucleotide sequence ID" value="NZ_FQVL01000003.1"/>
</dbReference>
<dbReference type="AlphaFoldDB" id="A0A1M4WLF4"/>
<sequence>MLKGMRNLGRIAWPILESIIIAGIVGMMEESIAFAVIFLIGLITFTYLYGIIIRAIGWAVIGYLIGGEQSYFFANVFIALAIFAIRYVIGRFLKI</sequence>
<evidence type="ECO:0000313" key="2">
    <source>
        <dbReference type="EMBL" id="SHE82027.1"/>
    </source>
</evidence>
<keyword evidence="1" id="KW-0472">Membrane</keyword>
<gene>
    <name evidence="2" type="ORF">SAMN05444392_103274</name>
</gene>
<dbReference type="EMBL" id="FQVL01000003">
    <property type="protein sequence ID" value="SHE82027.1"/>
    <property type="molecule type" value="Genomic_DNA"/>
</dbReference>
<organism evidence="2 3">
    <name type="scientific">Seinonella peptonophila</name>
    <dbReference type="NCBI Taxonomy" id="112248"/>
    <lineage>
        <taxon>Bacteria</taxon>
        <taxon>Bacillati</taxon>
        <taxon>Bacillota</taxon>
        <taxon>Bacilli</taxon>
        <taxon>Bacillales</taxon>
        <taxon>Thermoactinomycetaceae</taxon>
        <taxon>Seinonella</taxon>
    </lineage>
</organism>
<evidence type="ECO:0000256" key="1">
    <source>
        <dbReference type="SAM" id="Phobius"/>
    </source>
</evidence>
<keyword evidence="1" id="KW-1133">Transmembrane helix</keyword>
<dbReference type="Proteomes" id="UP000184476">
    <property type="component" value="Unassembled WGS sequence"/>
</dbReference>
<dbReference type="STRING" id="112248.SAMN05444392_103274"/>
<reference evidence="2 3" key="1">
    <citation type="submission" date="2016-11" db="EMBL/GenBank/DDBJ databases">
        <authorList>
            <person name="Jaros S."/>
            <person name="Januszkiewicz K."/>
            <person name="Wedrychowicz H."/>
        </authorList>
    </citation>
    <scope>NUCLEOTIDE SEQUENCE [LARGE SCALE GENOMIC DNA]</scope>
    <source>
        <strain evidence="2 3">DSM 44666</strain>
    </source>
</reference>
<accession>A0A1M4WLF4</accession>
<keyword evidence="3" id="KW-1185">Reference proteome</keyword>
<feature type="transmembrane region" description="Helical" evidence="1">
    <location>
        <begin position="71"/>
        <end position="89"/>
    </location>
</feature>